<evidence type="ECO:0000256" key="2">
    <source>
        <dbReference type="ARBA" id="ARBA00011881"/>
    </source>
</evidence>
<dbReference type="InterPro" id="IPR042171">
    <property type="entry name" value="Acyl-CoA_hotdog"/>
</dbReference>
<dbReference type="EC" id="3.1.2.20" evidence="5"/>
<dbReference type="Pfam" id="PF02551">
    <property type="entry name" value="Acyl_CoA_thio"/>
    <property type="match status" value="1"/>
</dbReference>
<feature type="domain" description="Acyl-CoA thioesterase 2 C-terminal" evidence="9">
    <location>
        <begin position="149"/>
        <end position="281"/>
    </location>
</feature>
<dbReference type="GO" id="GO:0006637">
    <property type="term" value="P:acyl-CoA metabolic process"/>
    <property type="evidence" value="ECO:0007669"/>
    <property type="project" value="InterPro"/>
</dbReference>
<dbReference type="EMBL" id="JPER01000001">
    <property type="protein sequence ID" value="KFZ32105.1"/>
    <property type="molecule type" value="Genomic_DNA"/>
</dbReference>
<dbReference type="AlphaFoldDB" id="A0A094IWP2"/>
<dbReference type="STRING" id="435908.IDSA_05400"/>
<dbReference type="NCBIfam" id="NF007817">
    <property type="entry name" value="PRK10526.1"/>
    <property type="match status" value="1"/>
</dbReference>
<evidence type="ECO:0000256" key="1">
    <source>
        <dbReference type="ARBA" id="ARBA00006538"/>
    </source>
</evidence>
<evidence type="ECO:0000256" key="3">
    <source>
        <dbReference type="ARBA" id="ARBA00022801"/>
    </source>
</evidence>
<name>A0A094IWP2_9GAMM</name>
<dbReference type="InterPro" id="IPR003703">
    <property type="entry name" value="Acyl_CoA_thio"/>
</dbReference>
<dbReference type="PANTHER" id="PTHR11066:SF34">
    <property type="entry name" value="ACYL-COENZYME A THIOESTERASE 8"/>
    <property type="match status" value="1"/>
</dbReference>
<dbReference type="InterPro" id="IPR029069">
    <property type="entry name" value="HotDog_dom_sf"/>
</dbReference>
<dbReference type="NCBIfam" id="TIGR00189">
    <property type="entry name" value="tesB"/>
    <property type="match status" value="1"/>
</dbReference>
<comment type="subunit">
    <text evidence="2">Homotetramer.</text>
</comment>
<accession>A0A094IWP2</accession>
<dbReference type="eggNOG" id="COG1946">
    <property type="taxonomic scope" value="Bacteria"/>
</dbReference>
<comment type="catalytic activity">
    <reaction evidence="6">
        <text>a fatty acyl-CoA + H2O = a fatty acid + CoA + H(+)</text>
        <dbReference type="Rhea" id="RHEA:16781"/>
        <dbReference type="ChEBI" id="CHEBI:15377"/>
        <dbReference type="ChEBI" id="CHEBI:15378"/>
        <dbReference type="ChEBI" id="CHEBI:28868"/>
        <dbReference type="ChEBI" id="CHEBI:57287"/>
        <dbReference type="ChEBI" id="CHEBI:77636"/>
        <dbReference type="EC" id="3.1.2.20"/>
    </reaction>
    <physiologicalReaction direction="left-to-right" evidence="6">
        <dbReference type="Rhea" id="RHEA:16782"/>
    </physiologicalReaction>
</comment>
<evidence type="ECO:0000256" key="5">
    <source>
        <dbReference type="ARBA" id="ARBA00038894"/>
    </source>
</evidence>
<comment type="similarity">
    <text evidence="1">Belongs to the C/M/P thioester hydrolase family.</text>
</comment>
<keyword evidence="12" id="KW-1185">Reference proteome</keyword>
<dbReference type="SUPFAM" id="SSF54637">
    <property type="entry name" value="Thioesterase/thiol ester dehydrase-isomerase"/>
    <property type="match status" value="2"/>
</dbReference>
<protein>
    <recommendedName>
        <fullName evidence="7">Acyl-CoA thioesterase 2</fullName>
        <ecNumber evidence="5">3.1.2.20</ecNumber>
    </recommendedName>
    <alternativeName>
        <fullName evidence="8">Thioesterase II</fullName>
    </alternativeName>
</protein>
<dbReference type="Gene3D" id="2.40.160.210">
    <property type="entry name" value="Acyl-CoA thioesterase, double hotdog domain"/>
    <property type="match status" value="1"/>
</dbReference>
<sequence length="291" mass="32980">MSQVLNDLLDLLKLESIETGIYRGQSQDLGFGAVFGGQVIGQALSAAKDSLPGDRKVHSLHSYFLRPGDAYKPIVYDVQTIRDGKSFSTRRVQAIQNGKPIFYMTASFQIDEPGFEHQDTMPEVPGPEGLVSDLDIYREHAELIPEKIRNKFISEKPIEMRFVTANNPFKPVVDKPQRYVWFRANGPMPDDPRIHKYLLAYASDFNFLPTALQPHGASFAQPDIQIATIDHAMWFHKEFRMDDWLLYAIDSPVASGARGLVRGQFFTREGVLVASTMQEGVIRKHKTPRKR</sequence>
<dbReference type="OrthoDB" id="9781019at2"/>
<keyword evidence="3 11" id="KW-0378">Hydrolase</keyword>
<dbReference type="GO" id="GO:0009062">
    <property type="term" value="P:fatty acid catabolic process"/>
    <property type="evidence" value="ECO:0007669"/>
    <property type="project" value="TreeGrafter"/>
</dbReference>
<evidence type="ECO:0000256" key="8">
    <source>
        <dbReference type="ARBA" id="ARBA00079653"/>
    </source>
</evidence>
<dbReference type="CDD" id="cd03444">
    <property type="entry name" value="Thioesterase_II_repeat1"/>
    <property type="match status" value="1"/>
</dbReference>
<reference evidence="11 12" key="1">
    <citation type="submission" date="2014-06" db="EMBL/GenBank/DDBJ databases">
        <title>The draft genome sequence of Idiomarina salinarum ISL-52.</title>
        <authorList>
            <person name="Du J."/>
            <person name="Shao Z."/>
        </authorList>
    </citation>
    <scope>NUCLEOTIDE SEQUENCE [LARGE SCALE GENOMIC DNA]</scope>
    <source>
        <strain evidence="11 12">ISL-52</strain>
    </source>
</reference>
<dbReference type="FunFam" id="2.40.160.210:FF:000001">
    <property type="entry name" value="Acyl-CoA thioesterase II"/>
    <property type="match status" value="1"/>
</dbReference>
<evidence type="ECO:0000259" key="9">
    <source>
        <dbReference type="Pfam" id="PF02551"/>
    </source>
</evidence>
<dbReference type="GO" id="GO:0005829">
    <property type="term" value="C:cytosol"/>
    <property type="evidence" value="ECO:0007669"/>
    <property type="project" value="TreeGrafter"/>
</dbReference>
<evidence type="ECO:0000313" key="11">
    <source>
        <dbReference type="EMBL" id="KFZ32105.1"/>
    </source>
</evidence>
<dbReference type="CDD" id="cd03445">
    <property type="entry name" value="Thioesterase_II_repeat2"/>
    <property type="match status" value="1"/>
</dbReference>
<evidence type="ECO:0000256" key="7">
    <source>
        <dbReference type="ARBA" id="ARBA00071120"/>
    </source>
</evidence>
<evidence type="ECO:0000256" key="4">
    <source>
        <dbReference type="ARBA" id="ARBA00023098"/>
    </source>
</evidence>
<dbReference type="Pfam" id="PF13622">
    <property type="entry name" value="4HBT_3"/>
    <property type="match status" value="1"/>
</dbReference>
<evidence type="ECO:0000259" key="10">
    <source>
        <dbReference type="Pfam" id="PF13622"/>
    </source>
</evidence>
<dbReference type="InterPro" id="IPR049449">
    <property type="entry name" value="TesB_ACOT8-like_N"/>
</dbReference>
<dbReference type="RefSeq" id="WP_034774810.1">
    <property type="nucleotide sequence ID" value="NZ_JPER01000001.1"/>
</dbReference>
<evidence type="ECO:0000313" key="12">
    <source>
        <dbReference type="Proteomes" id="UP000054363"/>
    </source>
</evidence>
<dbReference type="InterPro" id="IPR025652">
    <property type="entry name" value="TesB_C"/>
</dbReference>
<organism evidence="11 12">
    <name type="scientific">Pseudidiomarina salinarum</name>
    <dbReference type="NCBI Taxonomy" id="435908"/>
    <lineage>
        <taxon>Bacteria</taxon>
        <taxon>Pseudomonadati</taxon>
        <taxon>Pseudomonadota</taxon>
        <taxon>Gammaproteobacteria</taxon>
        <taxon>Alteromonadales</taxon>
        <taxon>Idiomarinaceae</taxon>
        <taxon>Pseudidiomarina</taxon>
    </lineage>
</organism>
<comment type="caution">
    <text evidence="11">The sequence shown here is derived from an EMBL/GenBank/DDBJ whole genome shotgun (WGS) entry which is preliminary data.</text>
</comment>
<evidence type="ECO:0000256" key="6">
    <source>
        <dbReference type="ARBA" id="ARBA00050943"/>
    </source>
</evidence>
<gene>
    <name evidence="11" type="ORF">IDSA_05400</name>
</gene>
<dbReference type="GO" id="GO:0047617">
    <property type="term" value="F:fatty acyl-CoA hydrolase activity"/>
    <property type="evidence" value="ECO:0007669"/>
    <property type="project" value="UniProtKB-EC"/>
</dbReference>
<dbReference type="PANTHER" id="PTHR11066">
    <property type="entry name" value="ACYL-COA THIOESTERASE"/>
    <property type="match status" value="1"/>
</dbReference>
<feature type="domain" description="Acyl-CoA thioesterase-like N-terminal HotDog" evidence="10">
    <location>
        <begin position="31"/>
        <end position="109"/>
    </location>
</feature>
<dbReference type="Proteomes" id="UP000054363">
    <property type="component" value="Unassembled WGS sequence"/>
</dbReference>
<keyword evidence="4" id="KW-0443">Lipid metabolism</keyword>
<proteinExistence type="inferred from homology"/>